<evidence type="ECO:0000256" key="2">
    <source>
        <dbReference type="ARBA" id="ARBA00023125"/>
    </source>
</evidence>
<dbReference type="InterPro" id="IPR018490">
    <property type="entry name" value="cNMP-bd_dom_sf"/>
</dbReference>
<accession>A0A2A7UXC2</accession>
<keyword evidence="2" id="KW-0238">DNA-binding</keyword>
<dbReference type="PANTHER" id="PTHR24567">
    <property type="entry name" value="CRP FAMILY TRANSCRIPTIONAL REGULATORY PROTEIN"/>
    <property type="match status" value="1"/>
</dbReference>
<dbReference type="RefSeq" id="WP_066533411.1">
    <property type="nucleotide sequence ID" value="NZ_PDEA01000001.1"/>
</dbReference>
<dbReference type="InterPro" id="IPR036390">
    <property type="entry name" value="WH_DNA-bd_sf"/>
</dbReference>
<dbReference type="SMART" id="SM00419">
    <property type="entry name" value="HTH_CRP"/>
    <property type="match status" value="1"/>
</dbReference>
<name>A0A2A7UXC2_COMTR</name>
<dbReference type="SUPFAM" id="SSF46785">
    <property type="entry name" value="Winged helix' DNA-binding domain"/>
    <property type="match status" value="1"/>
</dbReference>
<dbReference type="EMBL" id="PDEA01000001">
    <property type="protein sequence ID" value="PEH89950.1"/>
    <property type="molecule type" value="Genomic_DNA"/>
</dbReference>
<dbReference type="InterPro" id="IPR000595">
    <property type="entry name" value="cNMP-bd_dom"/>
</dbReference>
<evidence type="ECO:0000259" key="4">
    <source>
        <dbReference type="PROSITE" id="PS50042"/>
    </source>
</evidence>
<dbReference type="Pfam" id="PF13545">
    <property type="entry name" value="HTH_Crp_2"/>
    <property type="match status" value="1"/>
</dbReference>
<dbReference type="AlphaFoldDB" id="A0A2A7UXC2"/>
<dbReference type="GeneID" id="80802184"/>
<dbReference type="CDD" id="cd00038">
    <property type="entry name" value="CAP_ED"/>
    <property type="match status" value="1"/>
</dbReference>
<gene>
    <name evidence="6" type="ORF">CRM82_16330</name>
</gene>
<reference evidence="7" key="1">
    <citation type="submission" date="2017-09" db="EMBL/GenBank/DDBJ databases">
        <title>FDA dAtabase for Regulatory Grade micrObial Sequences (FDA-ARGOS): Supporting development and validation of Infectious Disease Dx tests.</title>
        <authorList>
            <person name="Minogue T."/>
            <person name="Wolcott M."/>
            <person name="Wasieloski L."/>
            <person name="Aguilar W."/>
            <person name="Moore D."/>
            <person name="Tallon L."/>
            <person name="Sadzewicz L."/>
            <person name="Ott S."/>
            <person name="Zhao X."/>
            <person name="Nagaraj S."/>
            <person name="Vavikolanu K."/>
            <person name="Aluvathingal J."/>
            <person name="Nadendla S."/>
            <person name="Sichtig H."/>
        </authorList>
    </citation>
    <scope>NUCLEOTIDE SEQUENCE [LARGE SCALE GENOMIC DNA]</scope>
    <source>
        <strain evidence="7">FDAARGOS_394</strain>
    </source>
</reference>
<dbReference type="Gene3D" id="2.60.120.10">
    <property type="entry name" value="Jelly Rolls"/>
    <property type="match status" value="1"/>
</dbReference>
<evidence type="ECO:0000256" key="3">
    <source>
        <dbReference type="ARBA" id="ARBA00023163"/>
    </source>
</evidence>
<keyword evidence="1" id="KW-0805">Transcription regulation</keyword>
<keyword evidence="7" id="KW-1185">Reference proteome</keyword>
<protein>
    <submittedName>
        <fullName evidence="6">Crp/Fnr family transcriptional regulator</fullName>
    </submittedName>
</protein>
<dbReference type="InterPro" id="IPR012318">
    <property type="entry name" value="HTH_CRP"/>
</dbReference>
<dbReference type="InterPro" id="IPR036388">
    <property type="entry name" value="WH-like_DNA-bd_sf"/>
</dbReference>
<dbReference type="PROSITE" id="PS51063">
    <property type="entry name" value="HTH_CRP_2"/>
    <property type="match status" value="1"/>
</dbReference>
<sequence length="231" mass="24879">MQPSTPRSGLALQSIELFRGLSPACLQHIANRCAWWVLEPHTQLLQNQQVAFVCSGSLRIATYSANGKEVSFSERGAGSHIGDIAALEGHTGTAFGTTLEPTVLATLDRHAFTELLHQEPLLAHRVIHSLTARIRRLSERVVQLSTLGAPARLHAELLRLCEAAGIDAQGQAHLQPLPSHAILASMIGANREQVTRALNALAKQGLVRKTGAHSLSVLDVAALRRRVMAGE</sequence>
<evidence type="ECO:0000313" key="6">
    <source>
        <dbReference type="EMBL" id="PEH89950.1"/>
    </source>
</evidence>
<comment type="caution">
    <text evidence="6">The sequence shown here is derived from an EMBL/GenBank/DDBJ whole genome shotgun (WGS) entry which is preliminary data.</text>
</comment>
<dbReference type="Gene3D" id="1.10.10.10">
    <property type="entry name" value="Winged helix-like DNA-binding domain superfamily/Winged helix DNA-binding domain"/>
    <property type="match status" value="1"/>
</dbReference>
<dbReference type="PRINTS" id="PR00035">
    <property type="entry name" value="HTHGNTR"/>
</dbReference>
<dbReference type="STRING" id="1219032.GCA_001515545_00622"/>
<dbReference type="InterPro" id="IPR014710">
    <property type="entry name" value="RmlC-like_jellyroll"/>
</dbReference>
<dbReference type="Pfam" id="PF00027">
    <property type="entry name" value="cNMP_binding"/>
    <property type="match status" value="1"/>
</dbReference>
<dbReference type="SUPFAM" id="SSF51206">
    <property type="entry name" value="cAMP-binding domain-like"/>
    <property type="match status" value="1"/>
</dbReference>
<evidence type="ECO:0000259" key="5">
    <source>
        <dbReference type="PROSITE" id="PS51063"/>
    </source>
</evidence>
<dbReference type="PANTHER" id="PTHR24567:SF74">
    <property type="entry name" value="HTH-TYPE TRANSCRIPTIONAL REGULATOR ARCR"/>
    <property type="match status" value="1"/>
</dbReference>
<dbReference type="OrthoDB" id="8565101at2"/>
<dbReference type="InterPro" id="IPR000524">
    <property type="entry name" value="Tscrpt_reg_HTH_GntR"/>
</dbReference>
<organism evidence="6 7">
    <name type="scientific">Comamonas terrigena</name>
    <dbReference type="NCBI Taxonomy" id="32013"/>
    <lineage>
        <taxon>Bacteria</taxon>
        <taxon>Pseudomonadati</taxon>
        <taxon>Pseudomonadota</taxon>
        <taxon>Betaproteobacteria</taxon>
        <taxon>Burkholderiales</taxon>
        <taxon>Comamonadaceae</taxon>
        <taxon>Comamonas</taxon>
    </lineage>
</organism>
<dbReference type="GO" id="GO:0003677">
    <property type="term" value="F:DNA binding"/>
    <property type="evidence" value="ECO:0007669"/>
    <property type="project" value="UniProtKB-KW"/>
</dbReference>
<dbReference type="GO" id="GO:0005829">
    <property type="term" value="C:cytosol"/>
    <property type="evidence" value="ECO:0007669"/>
    <property type="project" value="TreeGrafter"/>
</dbReference>
<dbReference type="InterPro" id="IPR050397">
    <property type="entry name" value="Env_Response_Regulators"/>
</dbReference>
<feature type="domain" description="Cyclic nucleotide-binding" evidence="4">
    <location>
        <begin position="52"/>
        <end position="133"/>
    </location>
</feature>
<proteinExistence type="predicted"/>
<feature type="domain" description="HTH crp-type" evidence="5">
    <location>
        <begin position="147"/>
        <end position="221"/>
    </location>
</feature>
<keyword evidence="3" id="KW-0804">Transcription</keyword>
<evidence type="ECO:0000313" key="7">
    <source>
        <dbReference type="Proteomes" id="UP000220246"/>
    </source>
</evidence>
<evidence type="ECO:0000256" key="1">
    <source>
        <dbReference type="ARBA" id="ARBA00023015"/>
    </source>
</evidence>
<dbReference type="GO" id="GO:0003700">
    <property type="term" value="F:DNA-binding transcription factor activity"/>
    <property type="evidence" value="ECO:0007669"/>
    <property type="project" value="InterPro"/>
</dbReference>
<dbReference type="Proteomes" id="UP000220246">
    <property type="component" value="Unassembled WGS sequence"/>
</dbReference>
<dbReference type="PROSITE" id="PS50042">
    <property type="entry name" value="CNMP_BINDING_3"/>
    <property type="match status" value="1"/>
</dbReference>